<evidence type="ECO:0000313" key="21">
    <source>
        <dbReference type="Proteomes" id="UP000183567"/>
    </source>
</evidence>
<comment type="subcellular location">
    <subcellularLocation>
        <location evidence="2">Endoplasmic reticulum membrane</location>
        <topology evidence="2">Peripheral membrane protein</topology>
        <orientation evidence="2">Lumenal side</orientation>
    </subcellularLocation>
</comment>
<feature type="active site" evidence="16">
    <location>
        <position position="393"/>
    </location>
</feature>
<evidence type="ECO:0000256" key="4">
    <source>
        <dbReference type="ARBA" id="ARBA00011802"/>
    </source>
</evidence>
<feature type="binding site" evidence="17">
    <location>
        <position position="250"/>
    </location>
    <ligand>
        <name>FAD</name>
        <dbReference type="ChEBI" id="CHEBI:57692"/>
    </ligand>
</feature>
<evidence type="ECO:0000256" key="2">
    <source>
        <dbReference type="ARBA" id="ARBA00004367"/>
    </source>
</evidence>
<dbReference type="GO" id="GO:0015035">
    <property type="term" value="F:protein-disulfide reductase activity"/>
    <property type="evidence" value="ECO:0007669"/>
    <property type="project" value="InterPro"/>
</dbReference>
<evidence type="ECO:0000256" key="7">
    <source>
        <dbReference type="ARBA" id="ARBA00022729"/>
    </source>
</evidence>
<keyword evidence="15" id="KW-0676">Redox-active center</keyword>
<keyword evidence="5" id="KW-0813">Transport</keyword>
<evidence type="ECO:0000256" key="18">
    <source>
        <dbReference type="PIRSR" id="PIRSR017205-3"/>
    </source>
</evidence>
<evidence type="ECO:0000256" key="10">
    <source>
        <dbReference type="ARBA" id="ARBA00022982"/>
    </source>
</evidence>
<keyword evidence="8" id="KW-0256">Endoplasmic reticulum</keyword>
<dbReference type="AlphaFoldDB" id="A0A1J8PUZ4"/>
<keyword evidence="13 18" id="KW-1015">Disulfide bond</keyword>
<dbReference type="GO" id="GO:0016972">
    <property type="term" value="F:thiol oxidase activity"/>
    <property type="evidence" value="ECO:0007669"/>
    <property type="project" value="InterPro"/>
</dbReference>
<dbReference type="PANTHER" id="PTHR12613:SF0">
    <property type="entry name" value="ERO1-LIKE PROTEIN"/>
    <property type="match status" value="1"/>
</dbReference>
<feature type="binding site" evidence="17">
    <location>
        <position position="180"/>
    </location>
    <ligand>
        <name>FAD</name>
        <dbReference type="ChEBI" id="CHEBI:57692"/>
    </ligand>
</feature>
<evidence type="ECO:0000256" key="8">
    <source>
        <dbReference type="ARBA" id="ARBA00022824"/>
    </source>
</evidence>
<dbReference type="Proteomes" id="UP000183567">
    <property type="component" value="Unassembled WGS sequence"/>
</dbReference>
<evidence type="ECO:0000256" key="19">
    <source>
        <dbReference type="SAM" id="MobiDB-lite"/>
    </source>
</evidence>
<gene>
    <name evidence="20" type="ORF">AZE42_01904</name>
</gene>
<dbReference type="EMBL" id="LVVM01004376">
    <property type="protein sequence ID" value="OJA13062.1"/>
    <property type="molecule type" value="Genomic_DNA"/>
</dbReference>
<evidence type="ECO:0000256" key="5">
    <source>
        <dbReference type="ARBA" id="ARBA00022448"/>
    </source>
</evidence>
<feature type="disulfide bond" description="Redox-active" evidence="18">
    <location>
        <begin position="110"/>
        <end position="115"/>
    </location>
</feature>
<evidence type="ECO:0008006" key="22">
    <source>
        <dbReference type="Google" id="ProtNLM"/>
    </source>
</evidence>
<evidence type="ECO:0000256" key="12">
    <source>
        <dbReference type="ARBA" id="ARBA00023136"/>
    </source>
</evidence>
<keyword evidence="7" id="KW-0732">Signal</keyword>
<dbReference type="STRING" id="180088.A0A1J8PUZ4"/>
<dbReference type="GO" id="GO:0034975">
    <property type="term" value="P:protein folding in endoplasmic reticulum"/>
    <property type="evidence" value="ECO:0007669"/>
    <property type="project" value="InterPro"/>
</dbReference>
<feature type="disulfide bond" description="Redox-active" evidence="18">
    <location>
        <begin position="390"/>
        <end position="393"/>
    </location>
</feature>
<dbReference type="InterPro" id="IPR007266">
    <property type="entry name" value="Ero1"/>
</dbReference>
<dbReference type="PANTHER" id="PTHR12613">
    <property type="entry name" value="ERO1-RELATED"/>
    <property type="match status" value="1"/>
</dbReference>
<keyword evidence="11" id="KW-0560">Oxidoreductase</keyword>
<feature type="active site" description="Nucleophile" evidence="16">
    <location>
        <position position="390"/>
    </location>
</feature>
<evidence type="ECO:0000313" key="20">
    <source>
        <dbReference type="EMBL" id="OJA13062.1"/>
    </source>
</evidence>
<keyword evidence="6" id="KW-0285">Flavoprotein</keyword>
<evidence type="ECO:0000256" key="1">
    <source>
        <dbReference type="ARBA" id="ARBA00001974"/>
    </source>
</evidence>
<evidence type="ECO:0000256" key="13">
    <source>
        <dbReference type="ARBA" id="ARBA00023157"/>
    </source>
</evidence>
<sequence>MLCRFWRGAYLALAFSTLGGAIVHSFLEDTLVRQNQVQNVLEHESVRGEPLCQHSTVGPIETTLCDYETIESVNGELYNTLSELVRTPFFKYFQVDLYRECPYWQENGFCMNRECGITTVDESEIPERWRAAALSKIELPPLEERVPLPGCYYRDSDFCFLDDMTEGEYVDLTLVPERYTGYSGPSAHRVWKSIYEENCFGLSELNLLTSRSPAQVTLPDTLTDVLREPIKGEDVDGECLEKRVYYKIISGLHASISTHICMEYLNQTTGEMGPNLECFVTRVASHPERLQYIYFNTVLLLRAVSRIGPYLRDYDYCSLATSTPHDHILTEDLQEEVKTRATLSEVIDIAEHVGKFDERVLFRGENANILKEEFKAHFRNVSRIMDCVGCDKCRLWGKVQTTGLATALKILFEMDETALDPHKNQNLLQRSEVVALVNTLHRFSESLQFVESFRDMWKKTGESDAKYLIREAEKAVVGNPRKFSSRESSSHTQESTPAKPAHSHPLAGSPSPTPYSVFLSTIQSHLRQLIRRCKRSTLSCFGIFSQVWQHLHNAMLPLRTEL</sequence>
<evidence type="ECO:0000256" key="6">
    <source>
        <dbReference type="ARBA" id="ARBA00022630"/>
    </source>
</evidence>
<dbReference type="Pfam" id="PF04137">
    <property type="entry name" value="ERO1"/>
    <property type="match status" value="1"/>
</dbReference>
<feature type="binding site" evidence="17">
    <location>
        <position position="282"/>
    </location>
    <ligand>
        <name>FAD</name>
        <dbReference type="ChEBI" id="CHEBI:57692"/>
    </ligand>
</feature>
<comment type="cofactor">
    <cofactor evidence="1 17">
        <name>FAD</name>
        <dbReference type="ChEBI" id="CHEBI:57692"/>
    </cofactor>
</comment>
<feature type="binding site" evidence="17">
    <location>
        <position position="191"/>
    </location>
    <ligand>
        <name>FAD</name>
        <dbReference type="ChEBI" id="CHEBI:57692"/>
    </ligand>
</feature>
<dbReference type="InterPro" id="IPR037192">
    <property type="entry name" value="ERO1-like_sf"/>
</dbReference>
<reference evidence="20 21" key="1">
    <citation type="submission" date="2016-03" db="EMBL/GenBank/DDBJ databases">
        <title>Comparative genomics of the ectomycorrhizal sister species Rhizopogon vinicolor and Rhizopogon vesiculosus (Basidiomycota: Boletales) reveals a divergence of the mating type B locus.</title>
        <authorList>
            <person name="Mujic A.B."/>
            <person name="Kuo A."/>
            <person name="Tritt A."/>
            <person name="Lipzen A."/>
            <person name="Chen C."/>
            <person name="Johnson J."/>
            <person name="Sharma A."/>
            <person name="Barry K."/>
            <person name="Grigoriev I.V."/>
            <person name="Spatafora J.W."/>
        </authorList>
    </citation>
    <scope>NUCLEOTIDE SEQUENCE [LARGE SCALE GENOMIC DNA]</scope>
    <source>
        <strain evidence="20 21">AM-OR11-056</strain>
    </source>
</reference>
<comment type="subunit">
    <text evidence="4">May function both as a monomer and a homodimer.</text>
</comment>
<evidence type="ECO:0000256" key="9">
    <source>
        <dbReference type="ARBA" id="ARBA00022827"/>
    </source>
</evidence>
<evidence type="ECO:0000256" key="3">
    <source>
        <dbReference type="ARBA" id="ARBA00008277"/>
    </source>
</evidence>
<dbReference type="GO" id="GO:0005789">
    <property type="term" value="C:endoplasmic reticulum membrane"/>
    <property type="evidence" value="ECO:0007669"/>
    <property type="project" value="UniProtKB-SubCell"/>
</dbReference>
<name>A0A1J8PUZ4_9AGAM</name>
<dbReference type="PIRSF" id="PIRSF017205">
    <property type="entry name" value="ERO1"/>
    <property type="match status" value="1"/>
</dbReference>
<comment type="similarity">
    <text evidence="3">Belongs to the EROs family.</text>
</comment>
<protein>
    <recommendedName>
        <fullName evidence="22">Endoplasmic oxidoreductin-1</fullName>
    </recommendedName>
</protein>
<proteinExistence type="inferred from homology"/>
<keyword evidence="21" id="KW-1185">Reference proteome</keyword>
<evidence type="ECO:0000256" key="11">
    <source>
        <dbReference type="ARBA" id="ARBA00023002"/>
    </source>
</evidence>
<keyword evidence="14" id="KW-0325">Glycoprotein</keyword>
<dbReference type="SUPFAM" id="SSF110019">
    <property type="entry name" value="ERO1-like"/>
    <property type="match status" value="1"/>
</dbReference>
<feature type="binding site" evidence="17">
    <location>
        <position position="178"/>
    </location>
    <ligand>
        <name>FAD</name>
        <dbReference type="ChEBI" id="CHEBI:57692"/>
    </ligand>
</feature>
<keyword evidence="10" id="KW-0249">Electron transport</keyword>
<organism evidence="20 21">
    <name type="scientific">Rhizopogon vesiculosus</name>
    <dbReference type="NCBI Taxonomy" id="180088"/>
    <lineage>
        <taxon>Eukaryota</taxon>
        <taxon>Fungi</taxon>
        <taxon>Dikarya</taxon>
        <taxon>Basidiomycota</taxon>
        <taxon>Agaricomycotina</taxon>
        <taxon>Agaricomycetes</taxon>
        <taxon>Agaricomycetidae</taxon>
        <taxon>Boletales</taxon>
        <taxon>Suillineae</taxon>
        <taxon>Rhizopogonaceae</taxon>
        <taxon>Rhizopogon</taxon>
    </lineage>
</organism>
<keyword evidence="9 17" id="KW-0274">FAD</keyword>
<feature type="region of interest" description="Disordered" evidence="19">
    <location>
        <begin position="479"/>
        <end position="510"/>
    </location>
</feature>
<dbReference type="GO" id="GO:0071949">
    <property type="term" value="F:FAD binding"/>
    <property type="evidence" value="ECO:0007669"/>
    <property type="project" value="InterPro"/>
</dbReference>
<feature type="binding site" evidence="17">
    <location>
        <position position="253"/>
    </location>
    <ligand>
        <name>FAD</name>
        <dbReference type="ChEBI" id="CHEBI:57692"/>
    </ligand>
</feature>
<evidence type="ECO:0000256" key="16">
    <source>
        <dbReference type="PIRSR" id="PIRSR017205-1"/>
    </source>
</evidence>
<evidence type="ECO:0000256" key="17">
    <source>
        <dbReference type="PIRSR" id="PIRSR017205-2"/>
    </source>
</evidence>
<comment type="caution">
    <text evidence="20">The sequence shown here is derived from an EMBL/GenBank/DDBJ whole genome shotgun (WGS) entry which is preliminary data.</text>
</comment>
<evidence type="ECO:0000256" key="14">
    <source>
        <dbReference type="ARBA" id="ARBA00023180"/>
    </source>
</evidence>
<keyword evidence="12" id="KW-0472">Membrane</keyword>
<evidence type="ECO:0000256" key="15">
    <source>
        <dbReference type="ARBA" id="ARBA00023284"/>
    </source>
</evidence>
<dbReference type="OrthoDB" id="269384at2759"/>
<accession>A0A1J8PUZ4</accession>